<protein>
    <recommendedName>
        <fullName evidence="3">KAP NTPase domain-containing protein</fullName>
    </recommendedName>
</protein>
<dbReference type="PANTHER" id="PTHR22674:SF6">
    <property type="entry name" value="NTPASE KAP FAMILY P-LOOP DOMAIN-CONTAINING PROTEIN 1"/>
    <property type="match status" value="1"/>
</dbReference>
<evidence type="ECO:0000313" key="5">
    <source>
        <dbReference type="Proteomes" id="UP000307507"/>
    </source>
</evidence>
<accession>A0A4S4A362</accession>
<gene>
    <name evidence="4" type="ORF">E6C50_01195</name>
</gene>
<comment type="caution">
    <text evidence="4">The sequence shown here is derived from an EMBL/GenBank/DDBJ whole genome shotgun (WGS) entry which is preliminary data.</text>
</comment>
<feature type="coiled-coil region" evidence="1">
    <location>
        <begin position="649"/>
        <end position="676"/>
    </location>
</feature>
<dbReference type="InterPro" id="IPR011646">
    <property type="entry name" value="KAP_P-loop"/>
</dbReference>
<evidence type="ECO:0000256" key="1">
    <source>
        <dbReference type="SAM" id="Coils"/>
    </source>
</evidence>
<dbReference type="OrthoDB" id="88903at2"/>
<dbReference type="Proteomes" id="UP000307507">
    <property type="component" value="Unassembled WGS sequence"/>
</dbReference>
<keyword evidence="2" id="KW-0472">Membrane</keyword>
<dbReference type="PANTHER" id="PTHR22674">
    <property type="entry name" value="NTPASE, KAP FAMILY P-LOOP DOMAIN-CONTAINING 1"/>
    <property type="match status" value="1"/>
</dbReference>
<feature type="domain" description="KAP NTPase" evidence="3">
    <location>
        <begin position="651"/>
        <end position="939"/>
    </location>
</feature>
<keyword evidence="2" id="KW-1133">Transmembrane helix</keyword>
<dbReference type="InterPro" id="IPR043472">
    <property type="entry name" value="Macro_dom-like"/>
</dbReference>
<evidence type="ECO:0000256" key="2">
    <source>
        <dbReference type="SAM" id="Phobius"/>
    </source>
</evidence>
<keyword evidence="5" id="KW-1185">Reference proteome</keyword>
<dbReference type="AlphaFoldDB" id="A0A4S4A362"/>
<feature type="domain" description="KAP NTPase" evidence="3">
    <location>
        <begin position="340"/>
        <end position="489"/>
    </location>
</feature>
<keyword evidence="2" id="KW-0812">Transmembrane</keyword>
<reference evidence="4 5" key="1">
    <citation type="submission" date="2019-04" db="EMBL/GenBank/DDBJ databases">
        <title>Flavobacterium sp. nov. isolated from construction timber.</title>
        <authorList>
            <person name="Lin S.-Y."/>
            <person name="Chang C.-T."/>
            <person name="Young C.-C."/>
        </authorList>
    </citation>
    <scope>NUCLEOTIDE SEQUENCE [LARGE SCALE GENOMIC DNA]</scope>
    <source>
        <strain evidence="4 5">CC-CTC003</strain>
    </source>
</reference>
<name>A0A4S4A362_9FLAO</name>
<dbReference type="InterPro" id="IPR052754">
    <property type="entry name" value="NTPase_KAP_P-loop"/>
</dbReference>
<feature type="transmembrane region" description="Helical" evidence="2">
    <location>
        <begin position="599"/>
        <end position="617"/>
    </location>
</feature>
<sequence>MKISYQIAFNVPPTEASLAIVSIDEIGIPGALNTFVLNEYGYDQKILKQLDLKKGYDLFQLNEKRILFVVTVAQRRDTKVLLRENLLKAIKNNLNVFENGRAWLPLMGTGVGGLTYQESWELILSVFNELKDINSGQELNLVVALPDDEKAKEFYDELSSERNHDTTSKVMELIKSEGLSVFLVGSSWDGNDQAERFYSEGIWESGYDEKYSHIINRIKGGDIVIHKSTYSTRDGRNFLRFKGFGIVKGNFNNGMRVAVEWLLRDFKIDIEDLGYYRTTIAEPSIVDVATILSHINADSIKVLLEFLAPEEVTDSTHIAGLASDADSGEDYLDIMPDVNAFALLLAAKSFQPPLATALLGRWGSGKSFFMKKLRTQIEKLSDSDNGYFCEGIIHVHFNAWSYMDANLWASITTRIFEGLHYYITNDSDAKNHINEIEKRLTKDLSVTKQELSGLEGQKSEIENQLKELETKKITTKTELDKKIEELRKRSLKQVLESVDNEFKVKDKIENALSENKSVVESIDDFKKIVPEEYWSKPEQMYKKLRSVPGTVKLFTTAQTAKVNRIWFTITVALFIGVPVLLWFLKDYIDSHSFIPGPGFWLAVTYIGGFYVNAVKFYRSAKPFFAKMWKIKEDYVMRRDNALFEFNQQEKALTVEIENKKNELEAVTSQISKVEIVKSTVEFKIGNALSTEALYEFIEKRCQSEDYKKHLGLVSTIRKDFEILSDLFTGHNQEISDTEDGKKFSELFNRPLERIVLYIDDLDRCPEDRVVEVLEAVNLLMAFPLFIIVVGVDPVWVKNALVSKYKRQFGSNDKEYQNIDPGSYLEKIFQIPFHLRMADTTNIKSMLRGLVQVQTLATPTVSQTEQPAVTENTEIQAMNQNESSQQQAPVIINSSGISDQIVFKALNFSEIEIANIEQIAVILGSSPRLIKRFVNIYRIVKSHDYISRESAIKEKDLEVILFVLALCLGKYKKLIEPLDVFLGTAEDTAMFSSFLGSIDESFKSTQSERKELSSLLEEKLPHFMQEEIGNIKKHIRFIRRFALE</sequence>
<feature type="transmembrane region" description="Helical" evidence="2">
    <location>
        <begin position="565"/>
        <end position="584"/>
    </location>
</feature>
<dbReference type="Pfam" id="PF07693">
    <property type="entry name" value="KAP_NTPase"/>
    <property type="match status" value="2"/>
</dbReference>
<feature type="coiled-coil region" evidence="1">
    <location>
        <begin position="444"/>
        <end position="485"/>
    </location>
</feature>
<keyword evidence="1" id="KW-0175">Coiled coil</keyword>
<organism evidence="4 5">
    <name type="scientific">Flavobacterium supellecticarium</name>
    <dbReference type="NCBI Taxonomy" id="2565924"/>
    <lineage>
        <taxon>Bacteria</taxon>
        <taxon>Pseudomonadati</taxon>
        <taxon>Bacteroidota</taxon>
        <taxon>Flavobacteriia</taxon>
        <taxon>Flavobacteriales</taxon>
        <taxon>Flavobacteriaceae</taxon>
        <taxon>Flavobacterium</taxon>
    </lineage>
</organism>
<proteinExistence type="predicted"/>
<dbReference type="SUPFAM" id="SSF52949">
    <property type="entry name" value="Macro domain-like"/>
    <property type="match status" value="1"/>
</dbReference>
<evidence type="ECO:0000313" key="4">
    <source>
        <dbReference type="EMBL" id="THF52854.1"/>
    </source>
</evidence>
<dbReference type="RefSeq" id="WP_136401379.1">
    <property type="nucleotide sequence ID" value="NZ_SSNZ01000001.1"/>
</dbReference>
<dbReference type="EMBL" id="SSNZ01000001">
    <property type="protein sequence ID" value="THF52854.1"/>
    <property type="molecule type" value="Genomic_DNA"/>
</dbReference>
<evidence type="ECO:0000259" key="3">
    <source>
        <dbReference type="Pfam" id="PF07693"/>
    </source>
</evidence>